<organism evidence="2 3">
    <name type="scientific">Phytophthora rubi</name>
    <dbReference type="NCBI Taxonomy" id="129364"/>
    <lineage>
        <taxon>Eukaryota</taxon>
        <taxon>Sar</taxon>
        <taxon>Stramenopiles</taxon>
        <taxon>Oomycota</taxon>
        <taxon>Peronosporomycetes</taxon>
        <taxon>Peronosporales</taxon>
        <taxon>Peronosporaceae</taxon>
        <taxon>Phytophthora</taxon>
    </lineage>
</organism>
<dbReference type="Proteomes" id="UP000429607">
    <property type="component" value="Unassembled WGS sequence"/>
</dbReference>
<proteinExistence type="predicted"/>
<evidence type="ECO:0000313" key="2">
    <source>
        <dbReference type="EMBL" id="KAE9002714.1"/>
    </source>
</evidence>
<protein>
    <submittedName>
        <fullName evidence="2">Uncharacterized protein</fullName>
    </submittedName>
</protein>
<sequence>MPRPKTKDAANVTKLELDYTVNVRKVLYITEFVILLNYVEVIVPIIFTANLIVNYHLPNRVFYSQIANMDGEKLRQTIGNVMLYCFLQIVSLVVLFYVLWHNFDFQDSVNWRLCLRSKGNKCRRSSCSGFSTMCKPLYNIVIVKDRVNAEHIRQILASSVLGQMPELRRSNILGYAEEILERHCSQQIAEINTASPRIEGPSSTEVLPFNAVLQPNKEMLRKLGKSPSVVLGPMASESVSAHKVFPSPGADVNITDLELQYALNVRKVLYITEFVILINYVEVIVPIIFSANLIVMYHLPNRVYYSQIDSMSDEKLRQTIGNVMLYCFLQLVSLVILFFVIWRRLQISGLRQLAFVLEKQAEQVQTKLVLWVFYNVQATLQHFGKHCYYSIVCLF</sequence>
<dbReference type="EMBL" id="QXFV01001576">
    <property type="protein sequence ID" value="KAE9002714.1"/>
    <property type="molecule type" value="Genomic_DNA"/>
</dbReference>
<keyword evidence="1" id="KW-0812">Transmembrane</keyword>
<name>A0A6A3KFN0_9STRA</name>
<accession>A0A6A3KFN0</accession>
<feature type="transmembrane region" description="Helical" evidence="1">
    <location>
        <begin position="319"/>
        <end position="342"/>
    </location>
</feature>
<feature type="transmembrane region" description="Helical" evidence="1">
    <location>
        <begin position="77"/>
        <end position="100"/>
    </location>
</feature>
<reference evidence="2 3" key="1">
    <citation type="submission" date="2018-09" db="EMBL/GenBank/DDBJ databases">
        <title>Genomic investigation of the strawberry pathogen Phytophthora fragariae indicates pathogenicity is determined by transcriptional variation in three key races.</title>
        <authorList>
            <person name="Adams T.M."/>
            <person name="Armitage A.D."/>
            <person name="Sobczyk M.K."/>
            <person name="Bates H.J."/>
            <person name="Dunwell J.M."/>
            <person name="Nellist C.F."/>
            <person name="Harrison R.J."/>
        </authorList>
    </citation>
    <scope>NUCLEOTIDE SEQUENCE [LARGE SCALE GENOMIC DNA]</scope>
    <source>
        <strain evidence="2 3">SCRP249</strain>
    </source>
</reference>
<feature type="transmembrane region" description="Helical" evidence="1">
    <location>
        <begin position="32"/>
        <end position="57"/>
    </location>
</feature>
<comment type="caution">
    <text evidence="2">The sequence shown here is derived from an EMBL/GenBank/DDBJ whole genome shotgun (WGS) entry which is preliminary data.</text>
</comment>
<gene>
    <name evidence="2" type="ORF">PR001_g18171</name>
</gene>
<keyword evidence="1" id="KW-0472">Membrane</keyword>
<keyword evidence="1" id="KW-1133">Transmembrane helix</keyword>
<evidence type="ECO:0000313" key="3">
    <source>
        <dbReference type="Proteomes" id="UP000429607"/>
    </source>
</evidence>
<evidence type="ECO:0000256" key="1">
    <source>
        <dbReference type="SAM" id="Phobius"/>
    </source>
</evidence>
<dbReference type="AlphaFoldDB" id="A0A6A3KFN0"/>
<feature type="transmembrane region" description="Helical" evidence="1">
    <location>
        <begin position="274"/>
        <end position="299"/>
    </location>
</feature>